<dbReference type="Proteomes" id="UP000242642">
    <property type="component" value="Unassembled WGS sequence"/>
</dbReference>
<organism evidence="2 3">
    <name type="scientific">Thorsellia anophelis DSM 18579</name>
    <dbReference type="NCBI Taxonomy" id="1123402"/>
    <lineage>
        <taxon>Bacteria</taxon>
        <taxon>Pseudomonadati</taxon>
        <taxon>Pseudomonadota</taxon>
        <taxon>Gammaproteobacteria</taxon>
        <taxon>Enterobacterales</taxon>
        <taxon>Thorselliaceae</taxon>
        <taxon>Thorsellia</taxon>
    </lineage>
</organism>
<dbReference type="OrthoDB" id="6114904at2"/>
<dbReference type="SMART" id="SM00671">
    <property type="entry name" value="SEL1"/>
    <property type="match status" value="2"/>
</dbReference>
<proteinExistence type="predicted"/>
<dbReference type="SUPFAM" id="SSF81901">
    <property type="entry name" value="HCP-like"/>
    <property type="match status" value="1"/>
</dbReference>
<dbReference type="EMBL" id="FOHV01000029">
    <property type="protein sequence ID" value="SET47189.1"/>
    <property type="molecule type" value="Genomic_DNA"/>
</dbReference>
<dbReference type="InterPro" id="IPR050767">
    <property type="entry name" value="Sel1_AlgK"/>
</dbReference>
<dbReference type="GO" id="GO:0036503">
    <property type="term" value="P:ERAD pathway"/>
    <property type="evidence" value="ECO:0007669"/>
    <property type="project" value="TreeGrafter"/>
</dbReference>
<evidence type="ECO:0000313" key="3">
    <source>
        <dbReference type="Proteomes" id="UP000242642"/>
    </source>
</evidence>
<accession>A0A1I0EQ75</accession>
<dbReference type="PANTHER" id="PTHR11102">
    <property type="entry name" value="SEL-1-LIKE PROTEIN"/>
    <property type="match status" value="1"/>
</dbReference>
<dbReference type="Pfam" id="PF08238">
    <property type="entry name" value="Sel1"/>
    <property type="match status" value="3"/>
</dbReference>
<feature type="chain" id="PRO_5017402710" evidence="1">
    <location>
        <begin position="24"/>
        <end position="155"/>
    </location>
</feature>
<sequence>MVTIIKKIILSSFLLCPFLSVSANISDKTLTGLNGIAAQRNAETLNELGHIYTIGLKGEEIDKQEGFDFLLHEIKLIHAETQYALGLYYSEHNDYKSAVHYTQLAAAQEHANALFNLGIFYLRGLGVQSDPWKAREYFILACEQKDFSICYDIMP</sequence>
<keyword evidence="1" id="KW-0732">Signal</keyword>
<reference evidence="3" key="1">
    <citation type="submission" date="2016-10" db="EMBL/GenBank/DDBJ databases">
        <authorList>
            <person name="Varghese N."/>
            <person name="Submissions S."/>
        </authorList>
    </citation>
    <scope>NUCLEOTIDE SEQUENCE [LARGE SCALE GENOMIC DNA]</scope>
    <source>
        <strain evidence="3">DSM 18579</strain>
    </source>
</reference>
<evidence type="ECO:0000256" key="1">
    <source>
        <dbReference type="SAM" id="SignalP"/>
    </source>
</evidence>
<dbReference type="AlphaFoldDB" id="A0A1I0EQ75"/>
<feature type="signal peptide" evidence="1">
    <location>
        <begin position="1"/>
        <end position="23"/>
    </location>
</feature>
<keyword evidence="3" id="KW-1185">Reference proteome</keyword>
<dbReference type="PANTHER" id="PTHR11102:SF147">
    <property type="entry name" value="SEL1L ADAPTOR SUBUNIT OF ERAD E3 UBIQUITIN LIGASE"/>
    <property type="match status" value="1"/>
</dbReference>
<evidence type="ECO:0000313" key="2">
    <source>
        <dbReference type="EMBL" id="SET47189.1"/>
    </source>
</evidence>
<dbReference type="Gene3D" id="1.25.40.10">
    <property type="entry name" value="Tetratricopeptide repeat domain"/>
    <property type="match status" value="1"/>
</dbReference>
<protein>
    <submittedName>
        <fullName evidence="2">Sel1 repeat-containing protein</fullName>
    </submittedName>
</protein>
<dbReference type="STRING" id="1123402.SAMN02583745_02473"/>
<dbReference type="InterPro" id="IPR006597">
    <property type="entry name" value="Sel1-like"/>
</dbReference>
<dbReference type="InterPro" id="IPR011990">
    <property type="entry name" value="TPR-like_helical_dom_sf"/>
</dbReference>
<name>A0A1I0EQ75_9GAMM</name>
<dbReference type="RefSeq" id="WP_093321650.1">
    <property type="nucleotide sequence ID" value="NZ_FOHV01000029.1"/>
</dbReference>
<gene>
    <name evidence="2" type="ORF">SAMN02583745_02473</name>
</gene>